<dbReference type="EMBL" id="RCTF01000023">
    <property type="protein sequence ID" value="RLP73270.1"/>
    <property type="molecule type" value="Genomic_DNA"/>
</dbReference>
<dbReference type="Proteomes" id="UP000269692">
    <property type="component" value="Unassembled WGS sequence"/>
</dbReference>
<accession>A0A3L6ZZY1</accession>
<evidence type="ECO:0000259" key="2">
    <source>
        <dbReference type="Pfam" id="PF01965"/>
    </source>
</evidence>
<feature type="domain" description="DJ-1/PfpI" evidence="2">
    <location>
        <begin position="8"/>
        <end position="176"/>
    </location>
</feature>
<dbReference type="InterPro" id="IPR006286">
    <property type="entry name" value="C56_PfpI-like"/>
</dbReference>
<organism evidence="3 4">
    <name type="scientific">Xanthobacter tagetidis</name>
    <dbReference type="NCBI Taxonomy" id="60216"/>
    <lineage>
        <taxon>Bacteria</taxon>
        <taxon>Pseudomonadati</taxon>
        <taxon>Pseudomonadota</taxon>
        <taxon>Alphaproteobacteria</taxon>
        <taxon>Hyphomicrobiales</taxon>
        <taxon>Xanthobacteraceae</taxon>
        <taxon>Xanthobacter</taxon>
    </lineage>
</organism>
<dbReference type="SUPFAM" id="SSF52317">
    <property type="entry name" value="Class I glutamine amidotransferase-like"/>
    <property type="match status" value="1"/>
</dbReference>
<dbReference type="CDD" id="cd03134">
    <property type="entry name" value="GATase1_PfpI_like"/>
    <property type="match status" value="1"/>
</dbReference>
<dbReference type="PANTHER" id="PTHR42733">
    <property type="entry name" value="DJ-1 PROTEIN"/>
    <property type="match status" value="1"/>
</dbReference>
<dbReference type="RefSeq" id="WP_121625269.1">
    <property type="nucleotide sequence ID" value="NZ_JACIIW010000002.1"/>
</dbReference>
<name>A0A3L6ZZY1_9HYPH</name>
<comment type="caution">
    <text evidence="3">The sequence shown here is derived from an EMBL/GenBank/DDBJ whole genome shotgun (WGS) entry which is preliminary data.</text>
</comment>
<keyword evidence="3" id="KW-0808">Transferase</keyword>
<proteinExistence type="inferred from homology"/>
<dbReference type="InterPro" id="IPR002818">
    <property type="entry name" value="DJ-1/PfpI"/>
</dbReference>
<sequence length="187" mass="20481">MSGPLDGKRILVLATNGFEQSELEVPRDRLKEAGARVDVVSPESGEIKGWDKKDWGRPVKVDRPLADAREADYDAIVVPGGQINPDLLRAEPAAVELVKAFYDAGKTVAAVCHGPWLLVEAGIAKGRRMTSYHSIRTDVVNAGARWEDAEVVTDNGLVTSRKPDDLEAFCAKIIEEVREGRHQRRAA</sequence>
<gene>
    <name evidence="3" type="ORF">D9R14_20735</name>
</gene>
<dbReference type="PROSITE" id="PS51276">
    <property type="entry name" value="PEPTIDASE_C56_PFPI"/>
    <property type="match status" value="1"/>
</dbReference>
<dbReference type="Gene3D" id="3.40.50.880">
    <property type="match status" value="1"/>
</dbReference>
<protein>
    <submittedName>
        <fullName evidence="3">Type 1 glutamine amidotransferase</fullName>
    </submittedName>
</protein>
<reference evidence="3 4" key="1">
    <citation type="submission" date="2018-10" db="EMBL/GenBank/DDBJ databases">
        <title>Xanthobacter tagetidis genome sequencing and assembly.</title>
        <authorList>
            <person name="Maclea K.S."/>
            <person name="Goen A.E."/>
            <person name="Fatima S.A."/>
        </authorList>
    </citation>
    <scope>NUCLEOTIDE SEQUENCE [LARGE SCALE GENOMIC DNA]</scope>
    <source>
        <strain evidence="3 4">ATCC 700314</strain>
    </source>
</reference>
<dbReference type="GO" id="GO:0016740">
    <property type="term" value="F:transferase activity"/>
    <property type="evidence" value="ECO:0007669"/>
    <property type="project" value="UniProtKB-KW"/>
</dbReference>
<keyword evidence="3" id="KW-0315">Glutamine amidotransferase</keyword>
<evidence type="ECO:0000313" key="3">
    <source>
        <dbReference type="EMBL" id="RLP73270.1"/>
    </source>
</evidence>
<dbReference type="PANTHER" id="PTHR42733:SF12">
    <property type="entry name" value="PROTEINASE"/>
    <property type="match status" value="1"/>
</dbReference>
<evidence type="ECO:0000313" key="4">
    <source>
        <dbReference type="Proteomes" id="UP000269692"/>
    </source>
</evidence>
<dbReference type="OrthoDB" id="9792284at2"/>
<comment type="similarity">
    <text evidence="1">Belongs to the peptidase C56 family.</text>
</comment>
<dbReference type="Pfam" id="PF01965">
    <property type="entry name" value="DJ-1_PfpI"/>
    <property type="match status" value="1"/>
</dbReference>
<keyword evidence="4" id="KW-1185">Reference proteome</keyword>
<evidence type="ECO:0000256" key="1">
    <source>
        <dbReference type="ARBA" id="ARBA00008542"/>
    </source>
</evidence>
<dbReference type="InterPro" id="IPR029062">
    <property type="entry name" value="Class_I_gatase-like"/>
</dbReference>
<dbReference type="AlphaFoldDB" id="A0A3L6ZZY1"/>
<dbReference type="NCBIfam" id="TIGR01382">
    <property type="entry name" value="PfpI"/>
    <property type="match status" value="1"/>
</dbReference>